<dbReference type="InterPro" id="IPR005467">
    <property type="entry name" value="His_kinase_dom"/>
</dbReference>
<dbReference type="EMBL" id="STGT01000012">
    <property type="protein sequence ID" value="THV09380.1"/>
    <property type="molecule type" value="Genomic_DNA"/>
</dbReference>
<dbReference type="RefSeq" id="WP_136560788.1">
    <property type="nucleotide sequence ID" value="NZ_STGT01000012.1"/>
</dbReference>
<dbReference type="Pfam" id="PF02518">
    <property type="entry name" value="HATPase_c"/>
    <property type="match status" value="1"/>
</dbReference>
<proteinExistence type="predicted"/>
<dbReference type="InterPro" id="IPR050482">
    <property type="entry name" value="Sensor_HK_TwoCompSys"/>
</dbReference>
<evidence type="ECO:0000256" key="10">
    <source>
        <dbReference type="SAM" id="Phobius"/>
    </source>
</evidence>
<dbReference type="InterPro" id="IPR036890">
    <property type="entry name" value="HATPase_C_sf"/>
</dbReference>
<evidence type="ECO:0000256" key="3">
    <source>
        <dbReference type="ARBA" id="ARBA00022553"/>
    </source>
</evidence>
<organism evidence="12 13">
    <name type="scientific">Rhizobium rhizophilum</name>
    <dbReference type="NCBI Taxonomy" id="1850373"/>
    <lineage>
        <taxon>Bacteria</taxon>
        <taxon>Pseudomonadati</taxon>
        <taxon>Pseudomonadota</taxon>
        <taxon>Alphaproteobacteria</taxon>
        <taxon>Hyphomicrobiales</taxon>
        <taxon>Rhizobiaceae</taxon>
        <taxon>Rhizobium/Agrobacterium group</taxon>
        <taxon>Rhizobium</taxon>
    </lineage>
</organism>
<keyword evidence="13" id="KW-1185">Reference proteome</keyword>
<dbReference type="Gene3D" id="1.20.5.1930">
    <property type="match status" value="1"/>
</dbReference>
<evidence type="ECO:0000256" key="6">
    <source>
        <dbReference type="ARBA" id="ARBA00022777"/>
    </source>
</evidence>
<keyword evidence="10" id="KW-0472">Membrane</keyword>
<evidence type="ECO:0000256" key="9">
    <source>
        <dbReference type="SAM" id="Coils"/>
    </source>
</evidence>
<dbReference type="SUPFAM" id="SSF103190">
    <property type="entry name" value="Sensory domain-like"/>
    <property type="match status" value="1"/>
</dbReference>
<keyword evidence="9" id="KW-0175">Coiled coil</keyword>
<dbReference type="EC" id="2.7.13.3" evidence="2"/>
<dbReference type="CDD" id="cd16917">
    <property type="entry name" value="HATPase_UhpB-NarQ-NarX-like"/>
    <property type="match status" value="1"/>
</dbReference>
<reference evidence="12 13" key="1">
    <citation type="submission" date="2019-04" db="EMBL/GenBank/DDBJ databases">
        <title>Genome sequence of strain 7209-2.</title>
        <authorList>
            <person name="Gao J."/>
            <person name="Sun J."/>
        </authorList>
    </citation>
    <scope>NUCLEOTIDE SEQUENCE [LARGE SCALE GENOMIC DNA]</scope>
    <source>
        <strain evidence="12 13">7209-2</strain>
    </source>
</reference>
<accession>A0ABY2QMS0</accession>
<dbReference type="PANTHER" id="PTHR24421:SF10">
    <property type="entry name" value="NITRATE_NITRITE SENSOR PROTEIN NARQ"/>
    <property type="match status" value="1"/>
</dbReference>
<dbReference type="InterPro" id="IPR011712">
    <property type="entry name" value="Sig_transdc_His_kin_sub3_dim/P"/>
</dbReference>
<dbReference type="InterPro" id="IPR003594">
    <property type="entry name" value="HATPase_dom"/>
</dbReference>
<keyword evidence="6 12" id="KW-0418">Kinase</keyword>
<evidence type="ECO:0000256" key="2">
    <source>
        <dbReference type="ARBA" id="ARBA00012438"/>
    </source>
</evidence>
<evidence type="ECO:0000313" key="12">
    <source>
        <dbReference type="EMBL" id="THV09380.1"/>
    </source>
</evidence>
<comment type="caution">
    <text evidence="12">The sequence shown here is derived from an EMBL/GenBank/DDBJ whole genome shotgun (WGS) entry which is preliminary data.</text>
</comment>
<evidence type="ECO:0000256" key="1">
    <source>
        <dbReference type="ARBA" id="ARBA00000085"/>
    </source>
</evidence>
<dbReference type="Pfam" id="PF07730">
    <property type="entry name" value="HisKA_3"/>
    <property type="match status" value="1"/>
</dbReference>
<dbReference type="GO" id="GO:0016301">
    <property type="term" value="F:kinase activity"/>
    <property type="evidence" value="ECO:0007669"/>
    <property type="project" value="UniProtKB-KW"/>
</dbReference>
<feature type="transmembrane region" description="Helical" evidence="10">
    <location>
        <begin position="188"/>
        <end position="208"/>
    </location>
</feature>
<dbReference type="PANTHER" id="PTHR24421">
    <property type="entry name" value="NITRATE/NITRITE SENSOR PROTEIN NARX-RELATED"/>
    <property type="match status" value="1"/>
</dbReference>
<dbReference type="SUPFAM" id="SSF55874">
    <property type="entry name" value="ATPase domain of HSP90 chaperone/DNA topoisomerase II/histidine kinase"/>
    <property type="match status" value="1"/>
</dbReference>
<dbReference type="InterPro" id="IPR029151">
    <property type="entry name" value="Sensor-like_sf"/>
</dbReference>
<sequence>MDQRTNLIRQFFGTAAAVLVVGTLIIGYWVTAAVENGVKENAISIKTMFVTDAISPLAQELSLTPSLGPANRAELDQLFATGLLKTEIVLFQIWTLDGTIAYSNDTEIIGKKFFQTDGMKLALTGQTYAEFDNVLDELSISETLRTAPLLEIYAPIRAAENGNVIGVAEFYADGTALRAHLLETKTHGLIVVASVALAMLAAIYLVIFKGAETIEKQRQALDEKLHQLSSLLAENQSLSRRVSKANLKLAELNENALRRISADLHDGPLQLLSYAGLRLEAVDPAKGAVTDLQPIKQTVDDAMREIRQICRGLSLPEISQWNLETVVRTAIESHEKRTGIGVIRQVSADLPSLPLAAKTTVYRFIQETLNNGVNHGRCSRQTVSVGVRDGRLEAVVSDDGIGFDPSGETNGLGLAGLKERINSLSGEFRLETGDNTGTRVVMLLPMEFARDVA</sequence>
<keyword evidence="4" id="KW-0808">Transferase</keyword>
<evidence type="ECO:0000256" key="5">
    <source>
        <dbReference type="ARBA" id="ARBA00022741"/>
    </source>
</evidence>
<evidence type="ECO:0000256" key="4">
    <source>
        <dbReference type="ARBA" id="ARBA00022679"/>
    </source>
</evidence>
<feature type="domain" description="Histidine kinase" evidence="11">
    <location>
        <begin position="361"/>
        <end position="448"/>
    </location>
</feature>
<dbReference type="Gene3D" id="3.30.565.10">
    <property type="entry name" value="Histidine kinase-like ATPase, C-terminal domain"/>
    <property type="match status" value="1"/>
</dbReference>
<name>A0ABY2QMS0_9HYPH</name>
<gene>
    <name evidence="12" type="ORF">E9677_25010</name>
</gene>
<keyword evidence="10" id="KW-1133">Transmembrane helix</keyword>
<keyword evidence="5" id="KW-0547">Nucleotide-binding</keyword>
<evidence type="ECO:0000313" key="13">
    <source>
        <dbReference type="Proteomes" id="UP000309667"/>
    </source>
</evidence>
<keyword evidence="10" id="KW-0812">Transmembrane</keyword>
<feature type="coiled-coil region" evidence="9">
    <location>
        <begin position="211"/>
        <end position="255"/>
    </location>
</feature>
<feature type="transmembrane region" description="Helical" evidence="10">
    <location>
        <begin position="12"/>
        <end position="30"/>
    </location>
</feature>
<protein>
    <recommendedName>
        <fullName evidence="2">histidine kinase</fullName>
        <ecNumber evidence="2">2.7.13.3</ecNumber>
    </recommendedName>
</protein>
<keyword evidence="7" id="KW-0067">ATP-binding</keyword>
<keyword evidence="8" id="KW-0902">Two-component regulatory system</keyword>
<dbReference type="Proteomes" id="UP000309667">
    <property type="component" value="Unassembled WGS sequence"/>
</dbReference>
<dbReference type="PROSITE" id="PS50109">
    <property type="entry name" value="HIS_KIN"/>
    <property type="match status" value="1"/>
</dbReference>
<evidence type="ECO:0000256" key="8">
    <source>
        <dbReference type="ARBA" id="ARBA00023012"/>
    </source>
</evidence>
<evidence type="ECO:0000256" key="7">
    <source>
        <dbReference type="ARBA" id="ARBA00022840"/>
    </source>
</evidence>
<comment type="catalytic activity">
    <reaction evidence="1">
        <text>ATP + protein L-histidine = ADP + protein N-phospho-L-histidine.</text>
        <dbReference type="EC" id="2.7.13.3"/>
    </reaction>
</comment>
<keyword evidence="3" id="KW-0597">Phosphoprotein</keyword>
<dbReference type="SMART" id="SM00387">
    <property type="entry name" value="HATPase_c"/>
    <property type="match status" value="1"/>
</dbReference>
<evidence type="ECO:0000259" key="11">
    <source>
        <dbReference type="PROSITE" id="PS50109"/>
    </source>
</evidence>